<evidence type="ECO:0000313" key="4">
    <source>
        <dbReference type="EMBL" id="AZN30258.1"/>
    </source>
</evidence>
<organism evidence="4 5">
    <name type="scientific">Flaviflexus salsibiostraticola</name>
    <dbReference type="NCBI Taxonomy" id="1282737"/>
    <lineage>
        <taxon>Bacteria</taxon>
        <taxon>Bacillati</taxon>
        <taxon>Actinomycetota</taxon>
        <taxon>Actinomycetes</taxon>
        <taxon>Actinomycetales</taxon>
        <taxon>Actinomycetaceae</taxon>
        <taxon>Flaviflexus</taxon>
    </lineage>
</organism>
<dbReference type="SUPFAM" id="SSF53335">
    <property type="entry name" value="S-adenosyl-L-methionine-dependent methyltransferases"/>
    <property type="match status" value="1"/>
</dbReference>
<dbReference type="GO" id="GO:0032259">
    <property type="term" value="P:methylation"/>
    <property type="evidence" value="ECO:0007669"/>
    <property type="project" value="UniProtKB-KW"/>
</dbReference>
<name>A0A3Q8WVR1_9ACTO</name>
<evidence type="ECO:0000256" key="2">
    <source>
        <dbReference type="SAM" id="MobiDB-lite"/>
    </source>
</evidence>
<dbReference type="CDD" id="cd02440">
    <property type="entry name" value="AdoMet_MTases"/>
    <property type="match status" value="1"/>
</dbReference>
<dbReference type="OrthoDB" id="9786503at2"/>
<dbReference type="EMBL" id="CP034438">
    <property type="protein sequence ID" value="AZN30258.1"/>
    <property type="molecule type" value="Genomic_DNA"/>
</dbReference>
<dbReference type="AlphaFoldDB" id="A0A3Q8WVR1"/>
<dbReference type="PANTHER" id="PTHR43861:SF3">
    <property type="entry name" value="PUTATIVE (AFU_ORTHOLOGUE AFUA_2G14390)-RELATED"/>
    <property type="match status" value="1"/>
</dbReference>
<reference evidence="4 5" key="1">
    <citation type="submission" date="2018-12" db="EMBL/GenBank/DDBJ databases">
        <title>Complete genome sequence of Flaviflexus salsibiostraticola KCTC 33148.</title>
        <authorList>
            <person name="Bae J.-W."/>
        </authorList>
    </citation>
    <scope>NUCLEOTIDE SEQUENCE [LARGE SCALE GENOMIC DNA]</scope>
    <source>
        <strain evidence="4 5">KCTC 33148</strain>
    </source>
</reference>
<dbReference type="Pfam" id="PF13649">
    <property type="entry name" value="Methyltransf_25"/>
    <property type="match status" value="1"/>
</dbReference>
<dbReference type="GO" id="GO:0008168">
    <property type="term" value="F:methyltransferase activity"/>
    <property type="evidence" value="ECO:0007669"/>
    <property type="project" value="UniProtKB-KW"/>
</dbReference>
<evidence type="ECO:0000256" key="1">
    <source>
        <dbReference type="ARBA" id="ARBA00022679"/>
    </source>
</evidence>
<keyword evidence="4" id="KW-0489">Methyltransferase</keyword>
<protein>
    <submittedName>
        <fullName evidence="4">Class I SAM-dependent methyltransferase</fullName>
    </submittedName>
</protein>
<dbReference type="PANTHER" id="PTHR43861">
    <property type="entry name" value="TRANS-ACONITATE 2-METHYLTRANSFERASE-RELATED"/>
    <property type="match status" value="1"/>
</dbReference>
<gene>
    <name evidence="4" type="ORF">EJO69_08025</name>
</gene>
<feature type="domain" description="Methyltransferase" evidence="3">
    <location>
        <begin position="42"/>
        <end position="135"/>
    </location>
</feature>
<dbReference type="InterPro" id="IPR041698">
    <property type="entry name" value="Methyltransf_25"/>
</dbReference>
<keyword evidence="5" id="KW-1185">Reference proteome</keyword>
<sequence length="208" mass="22424">MNRTPDEEQWDARYGSGGQVWSGSPNPLLVETAQELTPGVALEIGAGEGADAIWLAEQGWTVHAVDLSSVALTSAASHAEAAGVADRIEWMHRDVEAWIPPAATYDLVTVHFLHLPNERREKVFRSLGETVAPGGTLLIVGHHPSDLNAGVRRPSGEGLLFTPESVAELFDSSVWEPVACEARPRDATTQDGRPTTVHDSLFRASRMG</sequence>
<feature type="region of interest" description="Disordered" evidence="2">
    <location>
        <begin position="184"/>
        <end position="208"/>
    </location>
</feature>
<proteinExistence type="predicted"/>
<dbReference type="Proteomes" id="UP000270021">
    <property type="component" value="Chromosome"/>
</dbReference>
<keyword evidence="1 4" id="KW-0808">Transferase</keyword>
<dbReference type="KEGG" id="fsl:EJO69_08025"/>
<dbReference type="Gene3D" id="3.40.50.150">
    <property type="entry name" value="Vaccinia Virus protein VP39"/>
    <property type="match status" value="1"/>
</dbReference>
<evidence type="ECO:0000259" key="3">
    <source>
        <dbReference type="Pfam" id="PF13649"/>
    </source>
</evidence>
<dbReference type="RefSeq" id="WP_126040836.1">
    <property type="nucleotide sequence ID" value="NZ_CP034438.1"/>
</dbReference>
<evidence type="ECO:0000313" key="5">
    <source>
        <dbReference type="Proteomes" id="UP000270021"/>
    </source>
</evidence>
<dbReference type="InterPro" id="IPR029063">
    <property type="entry name" value="SAM-dependent_MTases_sf"/>
</dbReference>
<accession>A0A3Q8WVR1</accession>